<evidence type="ECO:0000313" key="2">
    <source>
        <dbReference type="Proteomes" id="UP001500266"/>
    </source>
</evidence>
<name>A0ABP7ZB44_9ACTN</name>
<evidence type="ECO:0000313" key="1">
    <source>
        <dbReference type="EMBL" id="GAA4149362.1"/>
    </source>
</evidence>
<sequence>MLHEWLVRDDGAAAPELTGVEDLRPWGCVVGDLERCFGAMRHHPGEVPSRWRVEFATSDGESYVALFVWGLLQQVVSVG</sequence>
<proteinExistence type="predicted"/>
<keyword evidence="2" id="KW-1185">Reference proteome</keyword>
<gene>
    <name evidence="1" type="ORF">GCM10022416_44650</name>
</gene>
<protein>
    <submittedName>
        <fullName evidence="1">Uncharacterized protein</fullName>
    </submittedName>
</protein>
<reference evidence="2" key="1">
    <citation type="journal article" date="2019" name="Int. J. Syst. Evol. Microbiol.">
        <title>The Global Catalogue of Microorganisms (GCM) 10K type strain sequencing project: providing services to taxonomists for standard genome sequencing and annotation.</title>
        <authorList>
            <consortium name="The Broad Institute Genomics Platform"/>
            <consortium name="The Broad Institute Genome Sequencing Center for Infectious Disease"/>
            <person name="Wu L."/>
            <person name="Ma J."/>
        </authorList>
    </citation>
    <scope>NUCLEOTIDE SEQUENCE [LARGE SCALE GENOMIC DNA]</scope>
    <source>
        <strain evidence="2">JCM 17316</strain>
    </source>
</reference>
<organism evidence="1 2">
    <name type="scientific">Actinomadura keratinilytica</name>
    <dbReference type="NCBI Taxonomy" id="547461"/>
    <lineage>
        <taxon>Bacteria</taxon>
        <taxon>Bacillati</taxon>
        <taxon>Actinomycetota</taxon>
        <taxon>Actinomycetes</taxon>
        <taxon>Streptosporangiales</taxon>
        <taxon>Thermomonosporaceae</taxon>
        <taxon>Actinomadura</taxon>
    </lineage>
</organism>
<comment type="caution">
    <text evidence="1">The sequence shown here is derived from an EMBL/GenBank/DDBJ whole genome shotgun (WGS) entry which is preliminary data.</text>
</comment>
<accession>A0ABP7ZB44</accession>
<dbReference type="EMBL" id="BAABDO010000078">
    <property type="protein sequence ID" value="GAA4149362.1"/>
    <property type="molecule type" value="Genomic_DNA"/>
</dbReference>
<dbReference type="RefSeq" id="WP_345023471.1">
    <property type="nucleotide sequence ID" value="NZ_BAABDO010000078.1"/>
</dbReference>
<dbReference type="Proteomes" id="UP001500266">
    <property type="component" value="Unassembled WGS sequence"/>
</dbReference>